<name>A0A172Q909_9STRE</name>
<keyword evidence="1" id="KW-1133">Transmembrane helix</keyword>
<gene>
    <name evidence="2" type="ORF">A0O21_07755</name>
</gene>
<keyword evidence="3" id="KW-1185">Reference proteome</keyword>
<dbReference type="InterPro" id="IPR032531">
    <property type="entry name" value="DUF4956"/>
</dbReference>
<sequence>MFSDLFNNVFSQTQAHFSPSVLLLALLTSLLLGLLLAAVYRHKTLYTKEFVVTLTLLPSLIAMIILMVNGNLGTSVAVAGTFSLIRFRSAAGGAKELLAIFMATASGIAVGMGYLSLAVAFTGFLSAVLFLFEKFGFGSVSHARRQLSLLVADEEDYETKLEHFLNQFCRETECLSLKSLPQKNTVELEYLLYFKPQTTDKILMDNLRSYKGIFEIKISKMAKKKKIL</sequence>
<dbReference type="Proteomes" id="UP000077317">
    <property type="component" value="Chromosome"/>
</dbReference>
<feature type="transmembrane region" description="Helical" evidence="1">
    <location>
        <begin position="21"/>
        <end position="40"/>
    </location>
</feature>
<keyword evidence="1" id="KW-0812">Transmembrane</keyword>
<feature type="transmembrane region" description="Helical" evidence="1">
    <location>
        <begin position="60"/>
        <end position="85"/>
    </location>
</feature>
<protein>
    <submittedName>
        <fullName evidence="2">Uncharacterized protein</fullName>
    </submittedName>
</protein>
<evidence type="ECO:0000313" key="2">
    <source>
        <dbReference type="EMBL" id="AND79907.1"/>
    </source>
</evidence>
<dbReference type="Pfam" id="PF16316">
    <property type="entry name" value="DUF4956"/>
    <property type="match status" value="1"/>
</dbReference>
<dbReference type="RefSeq" id="WP_067063902.1">
    <property type="nucleotide sequence ID" value="NZ_CP014699.1"/>
</dbReference>
<keyword evidence="1" id="KW-0472">Membrane</keyword>
<dbReference type="STRING" id="1811193.A0O21_07755"/>
<reference evidence="3" key="2">
    <citation type="submission" date="2016-03" db="EMBL/GenBank/DDBJ databases">
        <title>Streptococcus antelopensis sp. nov., isolated from the feces of the Tibetan antelope (Pantholops hodgsonii) in Hoh Xil National Nature Reserve, Qinghai, China.</title>
        <authorList>
            <person name="Bai X."/>
        </authorList>
    </citation>
    <scope>NUCLEOTIDE SEQUENCE [LARGE SCALE GENOMIC DNA]</scope>
    <source>
        <strain evidence="3">TA 26</strain>
    </source>
</reference>
<accession>A0A172Q909</accession>
<dbReference type="KEGG" id="spat:A0O21_07755"/>
<evidence type="ECO:0000313" key="3">
    <source>
        <dbReference type="Proteomes" id="UP000077317"/>
    </source>
</evidence>
<organism evidence="2 3">
    <name type="scientific">Streptococcus pantholopis</name>
    <dbReference type="NCBI Taxonomy" id="1811193"/>
    <lineage>
        <taxon>Bacteria</taxon>
        <taxon>Bacillati</taxon>
        <taxon>Bacillota</taxon>
        <taxon>Bacilli</taxon>
        <taxon>Lactobacillales</taxon>
        <taxon>Streptococcaceae</taxon>
        <taxon>Streptococcus</taxon>
    </lineage>
</organism>
<proteinExistence type="predicted"/>
<evidence type="ECO:0000256" key="1">
    <source>
        <dbReference type="SAM" id="Phobius"/>
    </source>
</evidence>
<dbReference type="AlphaFoldDB" id="A0A172Q909"/>
<feature type="transmembrane region" description="Helical" evidence="1">
    <location>
        <begin position="121"/>
        <end position="140"/>
    </location>
</feature>
<dbReference type="OrthoDB" id="9803265at2"/>
<reference evidence="2 3" key="1">
    <citation type="journal article" date="2016" name="Int. J. Syst. Evol. Microbiol.">
        <title>Streptococcuspantholopis sp. nov., isolated from faeces of the Tibetan antelope (Pantholops hodgsonii).</title>
        <authorList>
            <person name="Bai X."/>
            <person name="Xiong Y."/>
            <person name="Lu S."/>
            <person name="Jin D."/>
            <person name="Lai X."/>
            <person name="Yang J."/>
            <person name="Niu L."/>
            <person name="Hu S."/>
            <person name="Meng X."/>
            <person name="Pu J."/>
            <person name="Ye C."/>
            <person name="Xu J."/>
        </authorList>
    </citation>
    <scope>NUCLEOTIDE SEQUENCE [LARGE SCALE GENOMIC DNA]</scope>
    <source>
        <strain evidence="2 3">TA 26</strain>
    </source>
</reference>
<dbReference type="EMBL" id="CP014699">
    <property type="protein sequence ID" value="AND79907.1"/>
    <property type="molecule type" value="Genomic_DNA"/>
</dbReference>